<evidence type="ECO:0000313" key="4">
    <source>
        <dbReference type="Proteomes" id="UP000178606"/>
    </source>
</evidence>
<dbReference type="AlphaFoldDB" id="A0A1F6D5C3"/>
<protein>
    <recommendedName>
        <fullName evidence="2">SWIM-type domain-containing protein</fullName>
    </recommendedName>
</protein>
<reference evidence="3 4" key="1">
    <citation type="journal article" date="2016" name="Nat. Commun.">
        <title>Thousands of microbial genomes shed light on interconnected biogeochemical processes in an aquifer system.</title>
        <authorList>
            <person name="Anantharaman K."/>
            <person name="Brown C.T."/>
            <person name="Hug L.A."/>
            <person name="Sharon I."/>
            <person name="Castelle C.J."/>
            <person name="Probst A.J."/>
            <person name="Thomas B.C."/>
            <person name="Singh A."/>
            <person name="Wilkins M.J."/>
            <person name="Karaoz U."/>
            <person name="Brodie E.L."/>
            <person name="Williams K.H."/>
            <person name="Hubbard S.S."/>
            <person name="Banfield J.F."/>
        </authorList>
    </citation>
    <scope>NUCLEOTIDE SEQUENCE [LARGE SCALE GENOMIC DNA]</scope>
    <source>
        <strain evidence="4">RIFCSPLOWO2_12_FULL_64_10</strain>
    </source>
</reference>
<evidence type="ECO:0000256" key="1">
    <source>
        <dbReference type="PROSITE-ProRule" id="PRU00325"/>
    </source>
</evidence>
<accession>A0A1F6D5C3</accession>
<dbReference type="Proteomes" id="UP000178606">
    <property type="component" value="Unassembled WGS sequence"/>
</dbReference>
<evidence type="ECO:0000313" key="3">
    <source>
        <dbReference type="EMBL" id="OGG56628.1"/>
    </source>
</evidence>
<name>A0A1F6D5C3_HANXR</name>
<keyword evidence="1" id="KW-0479">Metal-binding</keyword>
<dbReference type="GO" id="GO:0008270">
    <property type="term" value="F:zinc ion binding"/>
    <property type="evidence" value="ECO:0007669"/>
    <property type="project" value="UniProtKB-KW"/>
</dbReference>
<dbReference type="EMBL" id="MFKF01000024">
    <property type="protein sequence ID" value="OGG56628.1"/>
    <property type="molecule type" value="Genomic_DNA"/>
</dbReference>
<keyword evidence="1" id="KW-0863">Zinc-finger</keyword>
<gene>
    <name evidence="3" type="ORF">A3F84_08370</name>
</gene>
<evidence type="ECO:0000259" key="2">
    <source>
        <dbReference type="PROSITE" id="PS50966"/>
    </source>
</evidence>
<comment type="caution">
    <text evidence="3">The sequence shown here is derived from an EMBL/GenBank/DDBJ whole genome shotgun (WGS) entry which is preliminary data.</text>
</comment>
<feature type="domain" description="SWIM-type" evidence="2">
    <location>
        <begin position="35"/>
        <end position="89"/>
    </location>
</feature>
<keyword evidence="1" id="KW-0862">Zinc</keyword>
<dbReference type="PROSITE" id="PS50966">
    <property type="entry name" value="ZF_SWIM"/>
    <property type="match status" value="1"/>
</dbReference>
<proteinExistence type="predicted"/>
<sequence>MIGNSSPQVKPKSATWTVDCKDDRLSIAHAMSEGYKIALNGDGSAEVLKGDGTAYHIHEFECDCPDKQGRGGSYAGHCKHEVWVSQLRPCDLCGGIMALGEFLTAFGKSVKRFECESCGNARDFDLVKGERRVKRYGKPNEQDAHKACQAAIYEARFRDADHYVWDALQVRPDIAPAMVERLSQAKMGRLADEVAGRYGLKAEAIAAD</sequence>
<dbReference type="InterPro" id="IPR007527">
    <property type="entry name" value="Znf_SWIM"/>
</dbReference>
<organism evidence="3 4">
    <name type="scientific">Handelsmanbacteria sp. (strain RIFCSPLOWO2_12_FULL_64_10)</name>
    <dbReference type="NCBI Taxonomy" id="1817868"/>
    <lineage>
        <taxon>Bacteria</taxon>
        <taxon>Candidatus Handelsmaniibacteriota</taxon>
    </lineage>
</organism>